<gene>
    <name evidence="4" type="ORF">I350_05858</name>
</gene>
<dbReference type="SUPFAM" id="SSF75304">
    <property type="entry name" value="Amidase signature (AS) enzymes"/>
    <property type="match status" value="1"/>
</dbReference>
<dbReference type="GO" id="GO:0030956">
    <property type="term" value="C:glutamyl-tRNA(Gln) amidotransferase complex"/>
    <property type="evidence" value="ECO:0007669"/>
    <property type="project" value="TreeGrafter"/>
</dbReference>
<dbReference type="Proteomes" id="UP000095149">
    <property type="component" value="Unassembled WGS sequence"/>
</dbReference>
<dbReference type="InterPro" id="IPR036928">
    <property type="entry name" value="AS_sf"/>
</dbReference>
<evidence type="ECO:0000313" key="5">
    <source>
        <dbReference type="Proteomes" id="UP000095149"/>
    </source>
</evidence>
<dbReference type="OrthoDB" id="421993at2759"/>
<organism evidence="4 5">
    <name type="scientific">Cryptococcus amylolentus CBS 6273</name>
    <dbReference type="NCBI Taxonomy" id="1296118"/>
    <lineage>
        <taxon>Eukaryota</taxon>
        <taxon>Fungi</taxon>
        <taxon>Dikarya</taxon>
        <taxon>Basidiomycota</taxon>
        <taxon>Agaricomycotina</taxon>
        <taxon>Tremellomycetes</taxon>
        <taxon>Tremellales</taxon>
        <taxon>Cryptococcaceae</taxon>
        <taxon>Cryptococcus</taxon>
    </lineage>
</organism>
<dbReference type="Gene3D" id="3.90.1300.10">
    <property type="entry name" value="Amidase signature (AS) domain"/>
    <property type="match status" value="1"/>
</dbReference>
<protein>
    <recommendedName>
        <fullName evidence="3">Amidase domain-containing protein</fullName>
    </recommendedName>
</protein>
<comment type="similarity">
    <text evidence="1">Belongs to the amidase family.</text>
</comment>
<dbReference type="InterPro" id="IPR020556">
    <property type="entry name" value="Amidase_CS"/>
</dbReference>
<evidence type="ECO:0000256" key="2">
    <source>
        <dbReference type="SAM" id="MobiDB-lite"/>
    </source>
</evidence>
<dbReference type="GO" id="GO:0070681">
    <property type="term" value="P:glutaminyl-tRNAGln biosynthesis via transamidation"/>
    <property type="evidence" value="ECO:0007669"/>
    <property type="project" value="TreeGrafter"/>
</dbReference>
<dbReference type="InterPro" id="IPR000120">
    <property type="entry name" value="Amidase"/>
</dbReference>
<feature type="domain" description="Amidase" evidence="3">
    <location>
        <begin position="22"/>
        <end position="466"/>
    </location>
</feature>
<dbReference type="PANTHER" id="PTHR11895">
    <property type="entry name" value="TRANSAMIDASE"/>
    <property type="match status" value="1"/>
</dbReference>
<proteinExistence type="inferred from homology"/>
<sequence>MRPSLRSLTHGPYAWRNPSPATGPSGLLAGKHIAIKENISYSQAPTSCSSQLLQGYIPPYNATCVDDLINAGAHIMGTTKMDEFGMGQVVWNALKDMLTRASSQTTNIPPSYSPVHNPCAPSPDEPPRSAGGSSGGSATAVAEGSCWAALGTDTGGSVRLPASYCGVVGLKPSYGLLTILRRGVVAYGDSLDCVGVLAKDIDIVTKVFNIISHPDDRDMTCAPSSVRSTSLPLDLSSTSLKYLRIGIPAQTLLPHPYTSIPPSLLTHLQSLGASLRPVSLPSVRKALPAYYVLASAEASSNLGRYGGGWYGSEGEKEEGRIEGESGQERRVRVRSDGFGKEVKKRILAGTHALSADEFNNTYLKALYLRRLLRQEYQRTFRIAHPLAAPYTPNSDGVDLILHPTAIRTAPLLNQDAKTGESVYLQDLITVPPSLAGLPAMSVPAGKAEDGWPVGMSVTGQWGMEGLVFGLGRAIERWSRDL</sequence>
<accession>A0A1E3JQ85</accession>
<dbReference type="PROSITE" id="PS00571">
    <property type="entry name" value="AMIDASES"/>
    <property type="match status" value="1"/>
</dbReference>
<dbReference type="AlphaFoldDB" id="A0A1E3JQ85"/>
<dbReference type="Pfam" id="PF01425">
    <property type="entry name" value="Amidase"/>
    <property type="match status" value="1"/>
</dbReference>
<dbReference type="GO" id="GO:0032543">
    <property type="term" value="P:mitochondrial translation"/>
    <property type="evidence" value="ECO:0007669"/>
    <property type="project" value="TreeGrafter"/>
</dbReference>
<reference evidence="4 5" key="1">
    <citation type="submission" date="2016-06" db="EMBL/GenBank/DDBJ databases">
        <title>Evolution of pathogenesis and genome organization in the Tremellales.</title>
        <authorList>
            <person name="Cuomo C."/>
            <person name="Litvintseva A."/>
            <person name="Heitman J."/>
            <person name="Chen Y."/>
            <person name="Sun S."/>
            <person name="Springer D."/>
            <person name="Dromer F."/>
            <person name="Young S."/>
            <person name="Zeng Q."/>
            <person name="Chapman S."/>
            <person name="Gujja S."/>
            <person name="Saif S."/>
            <person name="Birren B."/>
        </authorList>
    </citation>
    <scope>NUCLEOTIDE SEQUENCE [LARGE SCALE GENOMIC DNA]</scope>
    <source>
        <strain evidence="4 5">CBS 6273</strain>
    </source>
</reference>
<evidence type="ECO:0000259" key="3">
    <source>
        <dbReference type="Pfam" id="PF01425"/>
    </source>
</evidence>
<feature type="region of interest" description="Disordered" evidence="2">
    <location>
        <begin position="1"/>
        <end position="21"/>
    </location>
</feature>
<feature type="region of interest" description="Disordered" evidence="2">
    <location>
        <begin position="104"/>
        <end position="137"/>
    </location>
</feature>
<evidence type="ECO:0000256" key="1">
    <source>
        <dbReference type="ARBA" id="ARBA00009199"/>
    </source>
</evidence>
<name>A0A1E3JQ85_9TREE</name>
<dbReference type="InterPro" id="IPR023631">
    <property type="entry name" value="Amidase_dom"/>
</dbReference>
<dbReference type="GO" id="GO:0050567">
    <property type="term" value="F:glutaminyl-tRNA synthase (glutamine-hydrolyzing) activity"/>
    <property type="evidence" value="ECO:0007669"/>
    <property type="project" value="TreeGrafter"/>
</dbReference>
<evidence type="ECO:0000313" key="4">
    <source>
        <dbReference type="EMBL" id="ODO03014.1"/>
    </source>
</evidence>
<comment type="caution">
    <text evidence="4">The sequence shown here is derived from an EMBL/GenBank/DDBJ whole genome shotgun (WGS) entry which is preliminary data.</text>
</comment>
<dbReference type="GO" id="GO:0005739">
    <property type="term" value="C:mitochondrion"/>
    <property type="evidence" value="ECO:0007669"/>
    <property type="project" value="TreeGrafter"/>
</dbReference>
<dbReference type="PANTHER" id="PTHR11895:SF7">
    <property type="entry name" value="GLUTAMYL-TRNA(GLN) AMIDOTRANSFERASE SUBUNIT A, MITOCHONDRIAL"/>
    <property type="match status" value="1"/>
</dbReference>
<dbReference type="EMBL" id="MEKH01000009">
    <property type="protein sequence ID" value="ODO03014.1"/>
    <property type="molecule type" value="Genomic_DNA"/>
</dbReference>